<accession>A0ABU0G2D9</accession>
<organism evidence="2 3">
    <name type="scientific">Peteryoungia aggregata LMG 23059</name>
    <dbReference type="NCBI Taxonomy" id="1368425"/>
    <lineage>
        <taxon>Bacteria</taxon>
        <taxon>Pseudomonadati</taxon>
        <taxon>Pseudomonadota</taxon>
        <taxon>Alphaproteobacteria</taxon>
        <taxon>Hyphomicrobiales</taxon>
        <taxon>Rhizobiaceae</taxon>
        <taxon>Peteryoungia</taxon>
    </lineage>
</organism>
<proteinExistence type="predicted"/>
<dbReference type="Gene3D" id="3.30.160.660">
    <property type="match status" value="1"/>
</dbReference>
<dbReference type="PROSITE" id="PS51664">
    <property type="entry name" value="YCAO"/>
    <property type="match status" value="1"/>
</dbReference>
<dbReference type="EMBL" id="JAUSUW010000001">
    <property type="protein sequence ID" value="MDQ0419493.1"/>
    <property type="molecule type" value="Genomic_DNA"/>
</dbReference>
<dbReference type="Gene3D" id="3.30.40.250">
    <property type="match status" value="1"/>
</dbReference>
<keyword evidence="3" id="KW-1185">Reference proteome</keyword>
<reference evidence="2 3" key="1">
    <citation type="submission" date="2023-07" db="EMBL/GenBank/DDBJ databases">
        <title>Genomic Encyclopedia of Type Strains, Phase IV (KMG-IV): sequencing the most valuable type-strain genomes for metagenomic binning, comparative biology and taxonomic classification.</title>
        <authorList>
            <person name="Goeker M."/>
        </authorList>
    </citation>
    <scope>NUCLEOTIDE SEQUENCE [LARGE SCALE GENOMIC DNA]</scope>
    <source>
        <strain evidence="2 3">DSM 1111</strain>
    </source>
</reference>
<evidence type="ECO:0000259" key="1">
    <source>
        <dbReference type="PROSITE" id="PS51664"/>
    </source>
</evidence>
<feature type="domain" description="YcaO" evidence="1">
    <location>
        <begin position="72"/>
        <end position="451"/>
    </location>
</feature>
<dbReference type="PANTHER" id="PTHR37809:SF1">
    <property type="entry name" value="RIBOSOMAL PROTEIN S12 METHYLTHIOTRANSFERASE ACCESSORY FACTOR YCAO"/>
    <property type="match status" value="1"/>
</dbReference>
<sequence>MICETADPAGLSPQIRKLMQRTMSPLTGVTRSLGIFLGNRHEPRFVVAGAELTGIHVLQGRAPPSRSMHIGGCGATAREALLPALAEALERYAQLQAGMRPPASTCFASHADLVRTGSKAVAIEHLHYFSLEQEKASRHPFRRPTEEDSLQWSRGLSLVSGERLYAPDQLLFLGYTPQIDRGEPWIAPAVTTGTAVHVTPLAALRNALLELVQLDCAMGHWYGHQAPVRVIPDGRTRRLKAAIKTLVGVSSTAKPEFYLLPNADLRVFTIACLLVDEKGIPASVVGLGTDMRLEEAMYKALSESSGIYQLAKLVLLQELQTHGGRLPTIDTEQIYDLDMNVVYYAQAANAEGLRSRFREGQTATAADLPADPDLPVGPDIAPLIADFASSGKELLYYDLTTADLRDAGFFAIRVWSPDTISLSLPSAPVLGHRRLAAYGGARHDAGIHPYP</sequence>
<dbReference type="Pfam" id="PF02624">
    <property type="entry name" value="YcaO"/>
    <property type="match status" value="1"/>
</dbReference>
<dbReference type="Gene3D" id="3.30.1330.230">
    <property type="match status" value="1"/>
</dbReference>
<dbReference type="PANTHER" id="PTHR37809">
    <property type="entry name" value="RIBOSOMAL PROTEIN S12 METHYLTHIOTRANSFERASE ACCESSORY FACTOR YCAO"/>
    <property type="match status" value="1"/>
</dbReference>
<evidence type="ECO:0000313" key="3">
    <source>
        <dbReference type="Proteomes" id="UP001238496"/>
    </source>
</evidence>
<comment type="caution">
    <text evidence="2">The sequence shown here is derived from an EMBL/GenBank/DDBJ whole genome shotgun (WGS) entry which is preliminary data.</text>
</comment>
<protein>
    <submittedName>
        <fullName evidence="2">Thiazole/oxazole-forming peptide maturase SagD family component</fullName>
    </submittedName>
</protein>
<gene>
    <name evidence="2" type="ORF">J2045_000503</name>
</gene>
<evidence type="ECO:0000313" key="2">
    <source>
        <dbReference type="EMBL" id="MDQ0419493.1"/>
    </source>
</evidence>
<dbReference type="Proteomes" id="UP001238496">
    <property type="component" value="Unassembled WGS sequence"/>
</dbReference>
<dbReference type="InterPro" id="IPR003776">
    <property type="entry name" value="YcaO-like_dom"/>
</dbReference>
<name>A0ABU0G2D9_9HYPH</name>
<dbReference type="RefSeq" id="WP_307369017.1">
    <property type="nucleotide sequence ID" value="NZ_JAUSUW010000001.1"/>
</dbReference>